<feature type="region of interest" description="Disordered" evidence="1">
    <location>
        <begin position="407"/>
        <end position="427"/>
    </location>
</feature>
<gene>
    <name evidence="2" type="ORF">N7456_008439</name>
</gene>
<feature type="compositionally biased region" description="Basic and acidic residues" evidence="1">
    <location>
        <begin position="490"/>
        <end position="500"/>
    </location>
</feature>
<feature type="region of interest" description="Disordered" evidence="1">
    <location>
        <begin position="464"/>
        <end position="566"/>
    </location>
</feature>
<feature type="compositionally biased region" description="Polar residues" evidence="1">
    <location>
        <begin position="542"/>
        <end position="566"/>
    </location>
</feature>
<feature type="region of interest" description="Disordered" evidence="1">
    <location>
        <begin position="155"/>
        <end position="190"/>
    </location>
</feature>
<feature type="region of interest" description="Disordered" evidence="1">
    <location>
        <begin position="206"/>
        <end position="343"/>
    </location>
</feature>
<organism evidence="2 3">
    <name type="scientific">Penicillium angulare</name>
    <dbReference type="NCBI Taxonomy" id="116970"/>
    <lineage>
        <taxon>Eukaryota</taxon>
        <taxon>Fungi</taxon>
        <taxon>Dikarya</taxon>
        <taxon>Ascomycota</taxon>
        <taxon>Pezizomycotina</taxon>
        <taxon>Eurotiomycetes</taxon>
        <taxon>Eurotiomycetidae</taxon>
        <taxon>Eurotiales</taxon>
        <taxon>Aspergillaceae</taxon>
        <taxon>Penicillium</taxon>
    </lineage>
</organism>
<protein>
    <submittedName>
        <fullName evidence="2">Uncharacterized protein</fullName>
    </submittedName>
</protein>
<feature type="compositionally biased region" description="Basic and acidic residues" evidence="1">
    <location>
        <begin position="207"/>
        <end position="216"/>
    </location>
</feature>
<keyword evidence="3" id="KW-1185">Reference proteome</keyword>
<reference evidence="2" key="2">
    <citation type="journal article" date="2023" name="IMA Fungus">
        <title>Comparative genomic study of the Penicillium genus elucidates a diverse pangenome and 15 lateral gene transfer events.</title>
        <authorList>
            <person name="Petersen C."/>
            <person name="Sorensen T."/>
            <person name="Nielsen M.R."/>
            <person name="Sondergaard T.E."/>
            <person name="Sorensen J.L."/>
            <person name="Fitzpatrick D.A."/>
            <person name="Frisvad J.C."/>
            <person name="Nielsen K.L."/>
        </authorList>
    </citation>
    <scope>NUCLEOTIDE SEQUENCE</scope>
    <source>
        <strain evidence="2">IBT 30069</strain>
    </source>
</reference>
<dbReference type="EMBL" id="JAPQKH010000005">
    <property type="protein sequence ID" value="KAJ5097718.1"/>
    <property type="molecule type" value="Genomic_DNA"/>
</dbReference>
<dbReference type="OrthoDB" id="1162399at2759"/>
<proteinExistence type="predicted"/>
<sequence length="566" mass="62670">MSYFHTEYRKFLANPRSSKVADNISLLYVASTTKFEGSDSVITHLSRQSGIVKKKSENVINAIEASDSLVLDIETTLEFLEGGGAYLPSLDDNFLADRVVTIPTLHIVHWNAEHEISQIRIYWDQGSLLKEVEIIGARSRSWPIRAGAEQTRLLKAAAAAKSAPPPAPSQNGSKEAPARPGSPGKRHIKDPYAADSLFDLLSPSKADAARDADDVPRPSSPGKKHRKDPYAADSLTDLLSPSKQNDAPIRPYAASSVKPPTRDLSDLFIDEEAPGTPSKPEKVVAPKGGAGRAYENRIFGSEDTLDPNRAAYKSNPTRFNHFELGGGEEEKKDTLDPTRAAYKSNPTRFNHFEIGGDKEQDTLDPTRAAYKSNPTRFNHFEIGNDEFSTPQKPTRAPLSEQAQNFGYSETAEEPTPPPRQHVVKPRRDADVHFEMADKADGDDGRIISSYQNRGKGLYENRLFGDEGEAMPSERETKNSRPLSVAHNANRQKDFDSHWDVTEDSPAPPKTETENTKPLISHRQKAINGLQSSWDNYPDSPAVQRTVTSLHNPSRHNQPSWSYGNDE</sequence>
<reference evidence="2" key="1">
    <citation type="submission" date="2022-11" db="EMBL/GenBank/DDBJ databases">
        <authorList>
            <person name="Petersen C."/>
        </authorList>
    </citation>
    <scope>NUCLEOTIDE SEQUENCE</scope>
    <source>
        <strain evidence="2">IBT 30069</strain>
    </source>
</reference>
<dbReference type="Proteomes" id="UP001149165">
    <property type="component" value="Unassembled WGS sequence"/>
</dbReference>
<evidence type="ECO:0000313" key="3">
    <source>
        <dbReference type="Proteomes" id="UP001149165"/>
    </source>
</evidence>
<name>A0A9W9FCK7_9EURO</name>
<evidence type="ECO:0000313" key="2">
    <source>
        <dbReference type="EMBL" id="KAJ5097718.1"/>
    </source>
</evidence>
<evidence type="ECO:0000256" key="1">
    <source>
        <dbReference type="SAM" id="MobiDB-lite"/>
    </source>
</evidence>
<comment type="caution">
    <text evidence="2">The sequence shown here is derived from an EMBL/GenBank/DDBJ whole genome shotgun (WGS) entry which is preliminary data.</text>
</comment>
<accession>A0A9W9FCK7</accession>
<dbReference type="AlphaFoldDB" id="A0A9W9FCK7"/>